<dbReference type="Proteomes" id="UP001174136">
    <property type="component" value="Unassembled WGS sequence"/>
</dbReference>
<feature type="transmembrane region" description="Helical" evidence="13">
    <location>
        <begin position="203"/>
        <end position="224"/>
    </location>
</feature>
<feature type="transmembrane region" description="Helical" evidence="13">
    <location>
        <begin position="175"/>
        <end position="197"/>
    </location>
</feature>
<dbReference type="InterPro" id="IPR002229">
    <property type="entry name" value="RhesusRHD"/>
</dbReference>
<evidence type="ECO:0000256" key="5">
    <source>
        <dbReference type="ARBA" id="ARBA00022475"/>
    </source>
</evidence>
<dbReference type="GO" id="GO:0097272">
    <property type="term" value="P:ammonium homeostasis"/>
    <property type="evidence" value="ECO:0007669"/>
    <property type="project" value="TreeGrafter"/>
</dbReference>
<evidence type="ECO:0000256" key="1">
    <source>
        <dbReference type="ARBA" id="ARBA00004651"/>
    </source>
</evidence>
<comment type="subunit">
    <text evidence="3">Homotrimer.</text>
</comment>
<keyword evidence="16" id="KW-1185">Reference proteome</keyword>
<evidence type="ECO:0000256" key="4">
    <source>
        <dbReference type="ARBA" id="ARBA00022448"/>
    </source>
</evidence>
<dbReference type="PANTHER" id="PTHR11730:SF30">
    <property type="entry name" value="AMMONIUM TRANSPORTER RH TYPE C"/>
    <property type="match status" value="1"/>
</dbReference>
<evidence type="ECO:0000256" key="10">
    <source>
        <dbReference type="ARBA" id="ARBA00023180"/>
    </source>
</evidence>
<dbReference type="Gene3D" id="1.10.3430.10">
    <property type="entry name" value="Ammonium transporter AmtB like domains"/>
    <property type="match status" value="2"/>
</dbReference>
<evidence type="ECO:0000256" key="11">
    <source>
        <dbReference type="ARBA" id="ARBA00025220"/>
    </source>
</evidence>
<evidence type="ECO:0000256" key="2">
    <source>
        <dbReference type="ARBA" id="ARBA00011036"/>
    </source>
</evidence>
<name>A0AA47P492_MERPO</name>
<feature type="transmembrane region" description="Helical" evidence="13">
    <location>
        <begin position="275"/>
        <end position="296"/>
    </location>
</feature>
<comment type="function">
    <text evidence="11">Functions as an ammonia transporter. May play a role in the elimination of ammonia in the gill.</text>
</comment>
<dbReference type="InterPro" id="IPR024041">
    <property type="entry name" value="NH4_transpt_AmtB-like_dom"/>
</dbReference>
<feature type="transmembrane region" description="Helical" evidence="13">
    <location>
        <begin position="571"/>
        <end position="590"/>
    </location>
</feature>
<protein>
    <submittedName>
        <fullName evidence="15">Ammonium transporter Rh type C 2</fullName>
    </submittedName>
</protein>
<comment type="subcellular location">
    <subcellularLocation>
        <location evidence="1">Cell membrane</location>
        <topology evidence="1">Multi-pass membrane protein</topology>
    </subcellularLocation>
</comment>
<feature type="transmembrane region" description="Helical" evidence="13">
    <location>
        <begin position="331"/>
        <end position="352"/>
    </location>
</feature>
<reference evidence="15" key="1">
    <citation type="journal article" date="2023" name="Front. Mar. Sci.">
        <title>A new Merluccius polli reference genome to investigate the effects of global change in West African waters.</title>
        <authorList>
            <person name="Mateo J.L."/>
            <person name="Blanco-Fernandez C."/>
            <person name="Garcia-Vazquez E."/>
            <person name="Machado-Schiaffino G."/>
        </authorList>
    </citation>
    <scope>NUCLEOTIDE SEQUENCE</scope>
    <source>
        <strain evidence="15">C29</strain>
        <tissue evidence="15">Fin</tissue>
    </source>
</reference>
<keyword evidence="6 13" id="KW-0812">Transmembrane</keyword>
<feature type="transmembrane region" description="Helical" evidence="13">
    <location>
        <begin position="903"/>
        <end position="927"/>
    </location>
</feature>
<feature type="transmembrane region" description="Helical" evidence="13">
    <location>
        <begin position="597"/>
        <end position="619"/>
    </location>
</feature>
<feature type="transmembrane region" description="Helical" evidence="13">
    <location>
        <begin position="851"/>
        <end position="873"/>
    </location>
</feature>
<feature type="transmembrane region" description="Helical" evidence="13">
    <location>
        <begin position="110"/>
        <end position="130"/>
    </location>
</feature>
<feature type="transmembrane region" description="Helical" evidence="13">
    <location>
        <begin position="631"/>
        <end position="650"/>
    </location>
</feature>
<dbReference type="FunFam" id="1.10.3430.10:FF:000001">
    <property type="entry name" value="Ammonium transporter Rh type C"/>
    <property type="match status" value="2"/>
</dbReference>
<feature type="transmembrane region" description="Helical" evidence="13">
    <location>
        <begin position="419"/>
        <end position="440"/>
    </location>
</feature>
<feature type="domain" description="Ammonium transporter AmtB-like" evidence="14">
    <location>
        <begin position="566"/>
        <end position="946"/>
    </location>
</feature>
<dbReference type="GO" id="GO:0005886">
    <property type="term" value="C:plasma membrane"/>
    <property type="evidence" value="ECO:0007669"/>
    <property type="project" value="UniProtKB-SubCell"/>
</dbReference>
<feature type="transmembrane region" description="Helical" evidence="13">
    <location>
        <begin position="364"/>
        <end position="386"/>
    </location>
</feature>
<feature type="transmembrane region" description="Helical" evidence="13">
    <location>
        <begin position="723"/>
        <end position="742"/>
    </location>
</feature>
<dbReference type="Pfam" id="PF00909">
    <property type="entry name" value="Ammonium_transp"/>
    <property type="match status" value="2"/>
</dbReference>
<feature type="transmembrane region" description="Helical" evidence="13">
    <location>
        <begin position="762"/>
        <end position="781"/>
    </location>
</feature>
<feature type="transmembrane region" description="Helical" evidence="13">
    <location>
        <begin position="85"/>
        <end position="103"/>
    </location>
</feature>
<feature type="transmembrane region" description="Helical" evidence="13">
    <location>
        <begin position="30"/>
        <end position="51"/>
    </location>
</feature>
<keyword evidence="8 13" id="KW-0472">Membrane</keyword>
<dbReference type="AlphaFoldDB" id="A0AA47P492"/>
<evidence type="ECO:0000313" key="15">
    <source>
        <dbReference type="EMBL" id="KAK0150061.1"/>
    </source>
</evidence>
<dbReference type="PANTHER" id="PTHR11730">
    <property type="entry name" value="AMMONIUM TRANSPORTER"/>
    <property type="match status" value="1"/>
</dbReference>
<keyword evidence="10" id="KW-0325">Glycoprotein</keyword>
<dbReference type="PRINTS" id="PR00342">
    <property type="entry name" value="RHESUSRHD"/>
</dbReference>
<feature type="transmembrane region" description="Helical" evidence="13">
    <location>
        <begin position="818"/>
        <end position="839"/>
    </location>
</feature>
<feature type="transmembrane region" description="Helical" evidence="13">
    <location>
        <begin position="662"/>
        <end position="681"/>
    </location>
</feature>
<evidence type="ECO:0000256" key="6">
    <source>
        <dbReference type="ARBA" id="ARBA00022692"/>
    </source>
</evidence>
<dbReference type="GO" id="GO:0008519">
    <property type="term" value="F:ammonium channel activity"/>
    <property type="evidence" value="ECO:0007669"/>
    <property type="project" value="InterPro"/>
</dbReference>
<comment type="caution">
    <text evidence="15">The sequence shown here is derived from an EMBL/GenBank/DDBJ whole genome shotgun (WGS) entry which is preliminary data.</text>
</comment>
<evidence type="ECO:0000256" key="12">
    <source>
        <dbReference type="SAM" id="MobiDB-lite"/>
    </source>
</evidence>
<evidence type="ECO:0000256" key="9">
    <source>
        <dbReference type="ARBA" id="ARBA00023177"/>
    </source>
</evidence>
<proteinExistence type="inferred from homology"/>
<feature type="domain" description="Ammonium transporter AmtB-like" evidence="14">
    <location>
        <begin position="77"/>
        <end position="455"/>
    </location>
</feature>
<keyword evidence="5" id="KW-1003">Cell membrane</keyword>
<feature type="transmembrane region" description="Helical" evidence="13">
    <location>
        <begin position="793"/>
        <end position="812"/>
    </location>
</feature>
<keyword evidence="7 13" id="KW-1133">Transmembrane helix</keyword>
<evidence type="ECO:0000256" key="7">
    <source>
        <dbReference type="ARBA" id="ARBA00022989"/>
    </source>
</evidence>
<feature type="transmembrane region" description="Helical" evidence="13">
    <location>
        <begin position="236"/>
        <end position="255"/>
    </location>
</feature>
<sequence>MGNCCDAMRNCCTTMGNIYFGATKNTNVRFSLPAVCAVWQIAMIVLFGVFIRYDEESDAHWHEFRIEHNITSDIENDFYFRYPSFQDVHVMIFVGFGFLMTFLKRYSFGGVGFSFLLAAFGIQWALLMQGWFHSLDPATGKIYIGVESLINADFCVAGSLIAYGALLGKVSPVQLLVLTLFGVTLFAVEEFIILTLLHCRDAGGSMVIHAFGGYYGLAISWVLYRPNLNQSKRLNGSVYHSDVFAMIGTLFLWMFWPSFNSAITDHGDGQHRAAINTYLALASSVLTSVAISSLSLKKGKLDMVHIQNATLAGGVAMGTAAEFMITPYGSLIVGFCCGIISTFGYVIVTPFLEKYLKLQDTCGVHNLHAVPGMLGGFIGAIVAASAREDVYSVEGLINTFDFEGDFADRTVGTQGGFQAAGTCVAIAFGVVGGTAVGLVLKLPIWGDPADDNCFDDEVYWEVPEEDESIPPILEYNNHMIHHKHQDISESNFSVEVEVAMGECHCYYTVTKTANVRVSLPAVCLVWQVAMIVLFGVFIRYDEESDAHWHEHKKAHNISTDLDNDFYYRYPSFQDVHVMVFVGFGFLMTFLKRYSFGAVGFSFLVAAFGIQWALLMQGWFRSLDPDTGNVYIGIESLINAEFCVAGCLIAYGALLGKVSPVQLLLLTLFGVTLFAVEEYIILHMLHCRDAGGSMVIHAFGGYYGLAISWVLYRPNLNQSKRLSGSAYHSDVFAMIGTLFLWIFWPSFNSAITDHGDGQHRAAINTYLALASSVLTAVAISSVAKRNGKLDMVHVQNATLAGGVAMGTAAEFMITPYGSLIVGFCCGIISTFGYIYVTPFLEKHLKLQDTCGVHNLHAVPGMLGGFIGAIVAASATETVYSKEGLINTFDFEGDFADRSVITQGYFQAAGTCVAVVFGLVGGGLVGSILKLPIWGDPADDNCYDDEVYWEVPKEGEASPPLEFNNHLMTAVVVEDASCQRCGDDNSPADKKRCNPKAHQGTDQL</sequence>
<keyword evidence="9" id="KW-0924">Ammonia transport</keyword>
<evidence type="ECO:0000259" key="14">
    <source>
        <dbReference type="Pfam" id="PF00909"/>
    </source>
</evidence>
<evidence type="ECO:0000256" key="8">
    <source>
        <dbReference type="ARBA" id="ARBA00023136"/>
    </source>
</evidence>
<comment type="similarity">
    <text evidence="2">Belongs to the ammonium transporter (TC 2.A.49) family. Rh subfamily.</text>
</comment>
<evidence type="ECO:0000256" key="13">
    <source>
        <dbReference type="SAM" id="Phobius"/>
    </source>
</evidence>
<feature type="transmembrane region" description="Helical" evidence="13">
    <location>
        <begin position="142"/>
        <end position="163"/>
    </location>
</feature>
<dbReference type="EMBL" id="JAOPHQ010001705">
    <property type="protein sequence ID" value="KAK0150061.1"/>
    <property type="molecule type" value="Genomic_DNA"/>
</dbReference>
<evidence type="ECO:0000313" key="16">
    <source>
        <dbReference type="Proteomes" id="UP001174136"/>
    </source>
</evidence>
<gene>
    <name evidence="15" type="primary">rhcg2</name>
    <name evidence="15" type="ORF">N1851_009201</name>
</gene>
<accession>A0AA47P492</accession>
<keyword evidence="4" id="KW-0813">Transport</keyword>
<feature type="transmembrane region" description="Helical" evidence="13">
    <location>
        <begin position="693"/>
        <end position="711"/>
    </location>
</feature>
<dbReference type="InterPro" id="IPR029020">
    <property type="entry name" value="Ammonium/urea_transptr"/>
</dbReference>
<dbReference type="SUPFAM" id="SSF111352">
    <property type="entry name" value="Ammonium transporter"/>
    <property type="match status" value="2"/>
</dbReference>
<organism evidence="15 16">
    <name type="scientific">Merluccius polli</name>
    <name type="common">Benguela hake</name>
    <name type="synonym">Merluccius cadenati</name>
    <dbReference type="NCBI Taxonomy" id="89951"/>
    <lineage>
        <taxon>Eukaryota</taxon>
        <taxon>Metazoa</taxon>
        <taxon>Chordata</taxon>
        <taxon>Craniata</taxon>
        <taxon>Vertebrata</taxon>
        <taxon>Euteleostomi</taxon>
        <taxon>Actinopterygii</taxon>
        <taxon>Neopterygii</taxon>
        <taxon>Teleostei</taxon>
        <taxon>Neoteleostei</taxon>
        <taxon>Acanthomorphata</taxon>
        <taxon>Zeiogadaria</taxon>
        <taxon>Gadariae</taxon>
        <taxon>Gadiformes</taxon>
        <taxon>Gadoidei</taxon>
        <taxon>Merlucciidae</taxon>
        <taxon>Merluccius</taxon>
    </lineage>
</organism>
<evidence type="ECO:0000256" key="3">
    <source>
        <dbReference type="ARBA" id="ARBA00011233"/>
    </source>
</evidence>
<feature type="transmembrane region" description="Helical" evidence="13">
    <location>
        <begin position="308"/>
        <end position="325"/>
    </location>
</feature>
<feature type="transmembrane region" description="Helical" evidence="13">
    <location>
        <begin position="517"/>
        <end position="538"/>
    </location>
</feature>
<feature type="region of interest" description="Disordered" evidence="12">
    <location>
        <begin position="982"/>
        <end position="1002"/>
    </location>
</feature>